<dbReference type="OrthoDB" id="37730at2759"/>
<feature type="compositionally biased region" description="Low complexity" evidence="1">
    <location>
        <begin position="22"/>
        <end position="33"/>
    </location>
</feature>
<dbReference type="SUPFAM" id="SSF48613">
    <property type="entry name" value="Heme oxygenase-like"/>
    <property type="match status" value="2"/>
</dbReference>
<proteinExistence type="predicted"/>
<dbReference type="GeneID" id="19973861"/>
<dbReference type="Gene3D" id="1.20.910.10">
    <property type="entry name" value="Heme oxygenase-like"/>
    <property type="match status" value="1"/>
</dbReference>
<sequence length="347" mass="39126">MNSRHSSPPSDNAPGPSNLARPMSISTISMPPSYQTNPPHPSQQPLTRLLLSTVPQSFNSATQHPFLRQAGLGTLPKATLSRWLSQDRIYAQAYVNFIGALIARIHLPHHHIPGSDKSNSLRWRILTLLTSALTNIRRELDFFDDTAAKYALQLEAGVKEGAPFEPVSCTKQYEALFRAFASDPSMSLLEGMVVLWATETCYLHAWKYARSFWPEERSTNPDRAVDVNLNRKPLPSSLGAPATHQSPTSSHYSENPAHNGPDTPVEERDVYDAPELVVERRRDADGGALREAFIPNWTSREFEKFVEEIGELMDELCAREEGWRRIEVFKAVWEHILSIEQGFWPDV</sequence>
<dbReference type="HOGENOM" id="CLU_055855_0_0_1"/>
<dbReference type="InterPro" id="IPR053261">
    <property type="entry name" value="Polyketide-peptide_reg"/>
</dbReference>
<feature type="compositionally biased region" description="Polar residues" evidence="1">
    <location>
        <begin position="243"/>
        <end position="253"/>
    </location>
</feature>
<dbReference type="PANTHER" id="PTHR41813:SF2">
    <property type="entry name" value="REGULATOR PAB1642, PUTATIVE (AFU_ORTHOLOGUE AFUA_3G11955)-RELATED"/>
    <property type="match status" value="1"/>
</dbReference>
<feature type="region of interest" description="Disordered" evidence="1">
    <location>
        <begin position="223"/>
        <end position="270"/>
    </location>
</feature>
<dbReference type="eggNOG" id="ENOG502QQ9D">
    <property type="taxonomic scope" value="Eukaryota"/>
</dbReference>
<organism evidence="2 3">
    <name type="scientific">Cyphellophora europaea (strain CBS 101466)</name>
    <name type="common">Phialophora europaea</name>
    <dbReference type="NCBI Taxonomy" id="1220924"/>
    <lineage>
        <taxon>Eukaryota</taxon>
        <taxon>Fungi</taxon>
        <taxon>Dikarya</taxon>
        <taxon>Ascomycota</taxon>
        <taxon>Pezizomycotina</taxon>
        <taxon>Eurotiomycetes</taxon>
        <taxon>Chaetothyriomycetidae</taxon>
        <taxon>Chaetothyriales</taxon>
        <taxon>Cyphellophoraceae</taxon>
        <taxon>Cyphellophora</taxon>
    </lineage>
</organism>
<accession>W2RPU8</accession>
<reference evidence="2 3" key="1">
    <citation type="submission" date="2013-03" db="EMBL/GenBank/DDBJ databases">
        <title>The Genome Sequence of Phialophora europaea CBS 101466.</title>
        <authorList>
            <consortium name="The Broad Institute Genomics Platform"/>
            <person name="Cuomo C."/>
            <person name="de Hoog S."/>
            <person name="Gorbushina A."/>
            <person name="Walker B."/>
            <person name="Young S.K."/>
            <person name="Zeng Q."/>
            <person name="Gargeya S."/>
            <person name="Fitzgerald M."/>
            <person name="Haas B."/>
            <person name="Abouelleil A."/>
            <person name="Allen A.W."/>
            <person name="Alvarado L."/>
            <person name="Arachchi H.M."/>
            <person name="Berlin A.M."/>
            <person name="Chapman S.B."/>
            <person name="Gainer-Dewar J."/>
            <person name="Goldberg J."/>
            <person name="Griggs A."/>
            <person name="Gujja S."/>
            <person name="Hansen M."/>
            <person name="Howarth C."/>
            <person name="Imamovic A."/>
            <person name="Ireland A."/>
            <person name="Larimer J."/>
            <person name="McCowan C."/>
            <person name="Murphy C."/>
            <person name="Pearson M."/>
            <person name="Poon T.W."/>
            <person name="Priest M."/>
            <person name="Roberts A."/>
            <person name="Saif S."/>
            <person name="Shea T."/>
            <person name="Sisk P."/>
            <person name="Sykes S."/>
            <person name="Wortman J."/>
            <person name="Nusbaum C."/>
            <person name="Birren B."/>
        </authorList>
    </citation>
    <scope>NUCLEOTIDE SEQUENCE [LARGE SCALE GENOMIC DNA]</scope>
    <source>
        <strain evidence="2 3">CBS 101466</strain>
    </source>
</reference>
<dbReference type="AlphaFoldDB" id="W2RPU8"/>
<gene>
    <name evidence="2" type="ORF">HMPREF1541_06522</name>
</gene>
<evidence type="ECO:0000256" key="1">
    <source>
        <dbReference type="SAM" id="MobiDB-lite"/>
    </source>
</evidence>
<dbReference type="STRING" id="1220924.W2RPU8"/>
<evidence type="ECO:0000313" key="2">
    <source>
        <dbReference type="EMBL" id="ETN38487.1"/>
    </source>
</evidence>
<keyword evidence="3" id="KW-1185">Reference proteome</keyword>
<dbReference type="CDD" id="cd19357">
    <property type="entry name" value="TenA_E_At3g16990-like"/>
    <property type="match status" value="1"/>
</dbReference>
<dbReference type="InterPro" id="IPR016084">
    <property type="entry name" value="Haem_Oase-like_multi-hlx"/>
</dbReference>
<dbReference type="PANTHER" id="PTHR41813">
    <property type="entry name" value="REGULATOR PAB1642, PUTATIVE (AFU_ORTHOLOGUE AFUA_3G11955)-RELATED"/>
    <property type="match status" value="1"/>
</dbReference>
<evidence type="ECO:0008006" key="4">
    <source>
        <dbReference type="Google" id="ProtNLM"/>
    </source>
</evidence>
<name>W2RPU8_CYPE1</name>
<evidence type="ECO:0000313" key="3">
    <source>
        <dbReference type="Proteomes" id="UP000030752"/>
    </source>
</evidence>
<dbReference type="InParanoid" id="W2RPU8"/>
<dbReference type="Proteomes" id="UP000030752">
    <property type="component" value="Unassembled WGS sequence"/>
</dbReference>
<dbReference type="EMBL" id="KB822722">
    <property type="protein sequence ID" value="ETN38487.1"/>
    <property type="molecule type" value="Genomic_DNA"/>
</dbReference>
<protein>
    <recommendedName>
        <fullName evidence="4">Thiaminase-2/PQQC domain-containing protein</fullName>
    </recommendedName>
</protein>
<feature type="region of interest" description="Disordered" evidence="1">
    <location>
        <begin position="1"/>
        <end position="45"/>
    </location>
</feature>
<feature type="compositionally biased region" description="Polar residues" evidence="1">
    <location>
        <begin position="1"/>
        <end position="10"/>
    </location>
</feature>
<dbReference type="RefSeq" id="XP_008719076.1">
    <property type="nucleotide sequence ID" value="XM_008720854.1"/>
</dbReference>
<dbReference type="VEuPathDB" id="FungiDB:HMPREF1541_06522"/>